<organism evidence="4 5">
    <name type="scientific">Leucocoprinus leucothites</name>
    <dbReference type="NCBI Taxonomy" id="201217"/>
    <lineage>
        <taxon>Eukaryota</taxon>
        <taxon>Fungi</taxon>
        <taxon>Dikarya</taxon>
        <taxon>Basidiomycota</taxon>
        <taxon>Agaricomycotina</taxon>
        <taxon>Agaricomycetes</taxon>
        <taxon>Agaricomycetidae</taxon>
        <taxon>Agaricales</taxon>
        <taxon>Agaricineae</taxon>
        <taxon>Agaricaceae</taxon>
        <taxon>Leucocoprinus</taxon>
    </lineage>
</organism>
<sequence>MTDSFLISGLIEVMYLNNGKGDKKWLRATVHFMFLLDTIQSIMMMEDLFFWFVHNFDNYSMVASEFHLVTIDGLVLDALIMFIAQLVYCWRLKELGQWMILPAATAFLALVSCVSGIFNGIKMFVDPASTGKYTFLEEIWLLASAITDIIITSSMTYLLMKYQKEYRFMRKSMMTWLKHMALLTVETGAITATISIVLFIFEVTPSLTKIDNVTIALGSVIGKMYYFNTLVNTATTHRRSIHRYSNCFMVLLNQRIYYNKYAKANPTTVILGGASRIQDDGQNETTRPPLSMLQFNDIGSTVTSATTSEQGHTGAAKNGQELMSSVPNEIV</sequence>
<keyword evidence="2" id="KW-1133">Transmembrane helix</keyword>
<dbReference type="PANTHER" id="PTHR40465:SF1">
    <property type="entry name" value="DUF6534 DOMAIN-CONTAINING PROTEIN"/>
    <property type="match status" value="1"/>
</dbReference>
<feature type="transmembrane region" description="Helical" evidence="2">
    <location>
        <begin position="213"/>
        <end position="231"/>
    </location>
</feature>
<dbReference type="Proteomes" id="UP000559027">
    <property type="component" value="Unassembled WGS sequence"/>
</dbReference>
<feature type="transmembrane region" description="Helical" evidence="2">
    <location>
        <begin position="32"/>
        <end position="54"/>
    </location>
</feature>
<evidence type="ECO:0000313" key="5">
    <source>
        <dbReference type="Proteomes" id="UP000559027"/>
    </source>
</evidence>
<comment type="caution">
    <text evidence="4">The sequence shown here is derived from an EMBL/GenBank/DDBJ whole genome shotgun (WGS) entry which is preliminary data.</text>
</comment>
<keyword evidence="2" id="KW-0812">Transmembrane</keyword>
<dbReference type="InterPro" id="IPR045339">
    <property type="entry name" value="DUF6534"/>
</dbReference>
<feature type="transmembrane region" description="Helical" evidence="2">
    <location>
        <begin position="180"/>
        <end position="201"/>
    </location>
</feature>
<keyword evidence="2" id="KW-0472">Membrane</keyword>
<feature type="region of interest" description="Disordered" evidence="1">
    <location>
        <begin position="304"/>
        <end position="331"/>
    </location>
</feature>
<proteinExistence type="predicted"/>
<dbReference type="PANTHER" id="PTHR40465">
    <property type="entry name" value="CHROMOSOME 1, WHOLE GENOME SHOTGUN SEQUENCE"/>
    <property type="match status" value="1"/>
</dbReference>
<protein>
    <recommendedName>
        <fullName evidence="3">DUF6534 domain-containing protein</fullName>
    </recommendedName>
</protein>
<name>A0A8H5D598_9AGAR</name>
<dbReference type="OrthoDB" id="2522538at2759"/>
<feature type="transmembrane region" description="Helical" evidence="2">
    <location>
        <begin position="139"/>
        <end position="159"/>
    </location>
</feature>
<feature type="domain" description="DUF6534" evidence="3">
    <location>
        <begin position="144"/>
        <end position="255"/>
    </location>
</feature>
<dbReference type="Pfam" id="PF20152">
    <property type="entry name" value="DUF6534"/>
    <property type="match status" value="1"/>
</dbReference>
<feature type="transmembrane region" description="Helical" evidence="2">
    <location>
        <begin position="66"/>
        <end position="88"/>
    </location>
</feature>
<accession>A0A8H5D598</accession>
<evidence type="ECO:0000256" key="2">
    <source>
        <dbReference type="SAM" id="Phobius"/>
    </source>
</evidence>
<dbReference type="AlphaFoldDB" id="A0A8H5D598"/>
<feature type="transmembrane region" description="Helical" evidence="2">
    <location>
        <begin position="100"/>
        <end position="119"/>
    </location>
</feature>
<dbReference type="EMBL" id="JAACJO010000011">
    <property type="protein sequence ID" value="KAF5352507.1"/>
    <property type="molecule type" value="Genomic_DNA"/>
</dbReference>
<evidence type="ECO:0000313" key="4">
    <source>
        <dbReference type="EMBL" id="KAF5352507.1"/>
    </source>
</evidence>
<evidence type="ECO:0000256" key="1">
    <source>
        <dbReference type="SAM" id="MobiDB-lite"/>
    </source>
</evidence>
<gene>
    <name evidence="4" type="ORF">D9756_006278</name>
</gene>
<reference evidence="4 5" key="1">
    <citation type="journal article" date="2020" name="ISME J.">
        <title>Uncovering the hidden diversity of litter-decomposition mechanisms in mushroom-forming fungi.</title>
        <authorList>
            <person name="Floudas D."/>
            <person name="Bentzer J."/>
            <person name="Ahren D."/>
            <person name="Johansson T."/>
            <person name="Persson P."/>
            <person name="Tunlid A."/>
        </authorList>
    </citation>
    <scope>NUCLEOTIDE SEQUENCE [LARGE SCALE GENOMIC DNA]</scope>
    <source>
        <strain evidence="4 5">CBS 146.42</strain>
    </source>
</reference>
<feature type="compositionally biased region" description="Polar residues" evidence="1">
    <location>
        <begin position="321"/>
        <end position="331"/>
    </location>
</feature>
<evidence type="ECO:0000259" key="3">
    <source>
        <dbReference type="Pfam" id="PF20152"/>
    </source>
</evidence>
<keyword evidence="5" id="KW-1185">Reference proteome</keyword>